<dbReference type="InterPro" id="IPR012678">
    <property type="entry name" value="Ribosomal_uL23/eL15/eS24_sf"/>
</dbReference>
<dbReference type="FunFam" id="3.30.70.330:FF:000001">
    <property type="entry name" value="50S ribosomal protein L23"/>
    <property type="match status" value="1"/>
</dbReference>
<keyword evidence="8" id="KW-1185">Reference proteome</keyword>
<evidence type="ECO:0000256" key="3">
    <source>
        <dbReference type="ARBA" id="ARBA00022884"/>
    </source>
</evidence>
<evidence type="ECO:0000256" key="5">
    <source>
        <dbReference type="ARBA" id="ARBA00023274"/>
    </source>
</evidence>
<dbReference type="RefSeq" id="WP_115610531.1">
    <property type="nucleotide sequence ID" value="NZ_JBHLZC010000001.1"/>
</dbReference>
<evidence type="ECO:0000256" key="4">
    <source>
        <dbReference type="ARBA" id="ARBA00022980"/>
    </source>
</evidence>
<keyword evidence="5 6" id="KW-0687">Ribonucleoprotein</keyword>
<proteinExistence type="inferred from homology"/>
<keyword evidence="3 6" id="KW-0694">RNA-binding</keyword>
<dbReference type="NCBIfam" id="NF004359">
    <property type="entry name" value="PRK05738.1-3"/>
    <property type="match status" value="1"/>
</dbReference>
<dbReference type="Gene3D" id="3.30.70.330">
    <property type="match status" value="1"/>
</dbReference>
<dbReference type="PANTHER" id="PTHR11620">
    <property type="entry name" value="60S RIBOSOMAL PROTEIN L23A"/>
    <property type="match status" value="1"/>
</dbReference>
<dbReference type="Pfam" id="PF00276">
    <property type="entry name" value="Ribosomal_L23"/>
    <property type="match status" value="1"/>
</dbReference>
<comment type="similarity">
    <text evidence="1 6">Belongs to the universal ribosomal protein uL23 family.</text>
</comment>
<dbReference type="NCBIfam" id="NF004363">
    <property type="entry name" value="PRK05738.2-4"/>
    <property type="match status" value="1"/>
</dbReference>
<evidence type="ECO:0000256" key="2">
    <source>
        <dbReference type="ARBA" id="ARBA00022730"/>
    </source>
</evidence>
<keyword evidence="4 6" id="KW-0689">Ribosomal protein</keyword>
<dbReference type="InterPro" id="IPR012677">
    <property type="entry name" value="Nucleotide-bd_a/b_plait_sf"/>
</dbReference>
<comment type="function">
    <text evidence="6">One of the early assembly proteins it binds 23S rRNA. One of the proteins that surrounds the polypeptide exit tunnel on the outside of the ribosome. Forms the main docking site for trigger factor binding to the ribosome.</text>
</comment>
<protein>
    <recommendedName>
        <fullName evidence="6">Large ribosomal subunit protein uL23</fullName>
    </recommendedName>
</protein>
<dbReference type="GO" id="GO:0003735">
    <property type="term" value="F:structural constituent of ribosome"/>
    <property type="evidence" value="ECO:0007669"/>
    <property type="project" value="InterPro"/>
</dbReference>
<reference evidence="7 8" key="1">
    <citation type="submission" date="2018-06" db="EMBL/GenBank/DDBJ databases">
        <authorList>
            <consortium name="Pathogen Informatics"/>
            <person name="Doyle S."/>
        </authorList>
    </citation>
    <scope>NUCLEOTIDE SEQUENCE [LARGE SCALE GENOMIC DNA]</scope>
    <source>
        <strain evidence="7 8">NCTC13294</strain>
    </source>
</reference>
<dbReference type="GO" id="GO:0005840">
    <property type="term" value="C:ribosome"/>
    <property type="evidence" value="ECO:0007669"/>
    <property type="project" value="UniProtKB-KW"/>
</dbReference>
<dbReference type="HAMAP" id="MF_01369_B">
    <property type="entry name" value="Ribosomal_uL23_B"/>
    <property type="match status" value="1"/>
</dbReference>
<comment type="subunit">
    <text evidence="6">Part of the 50S ribosomal subunit. Contacts protein L29, and trigger factor when it is bound to the ribosome.</text>
</comment>
<dbReference type="SUPFAM" id="SSF54189">
    <property type="entry name" value="Ribosomal proteins S24e, L23 and L15e"/>
    <property type="match status" value="1"/>
</dbReference>
<dbReference type="GO" id="GO:0019843">
    <property type="term" value="F:rRNA binding"/>
    <property type="evidence" value="ECO:0007669"/>
    <property type="project" value="UniProtKB-UniRule"/>
</dbReference>
<evidence type="ECO:0000256" key="1">
    <source>
        <dbReference type="ARBA" id="ARBA00006700"/>
    </source>
</evidence>
<evidence type="ECO:0000256" key="6">
    <source>
        <dbReference type="HAMAP-Rule" id="MF_01369"/>
    </source>
</evidence>
<accession>A0A381DY22</accession>
<organism evidence="7 8">
    <name type="scientific">Cardiobacterium valvarum</name>
    <dbReference type="NCBI Taxonomy" id="194702"/>
    <lineage>
        <taxon>Bacteria</taxon>
        <taxon>Pseudomonadati</taxon>
        <taxon>Pseudomonadota</taxon>
        <taxon>Gammaproteobacteria</taxon>
        <taxon>Cardiobacteriales</taxon>
        <taxon>Cardiobacteriaceae</taxon>
        <taxon>Cardiobacterium</taxon>
    </lineage>
</organism>
<dbReference type="OrthoDB" id="9793353at2"/>
<dbReference type="AlphaFoldDB" id="A0A381DY22"/>
<dbReference type="EMBL" id="UFUW01000001">
    <property type="protein sequence ID" value="SUX18179.1"/>
    <property type="molecule type" value="Genomic_DNA"/>
</dbReference>
<dbReference type="Proteomes" id="UP000254572">
    <property type="component" value="Unassembled WGS sequence"/>
</dbReference>
<evidence type="ECO:0000313" key="8">
    <source>
        <dbReference type="Proteomes" id="UP000254572"/>
    </source>
</evidence>
<dbReference type="InterPro" id="IPR013025">
    <property type="entry name" value="Ribosomal_uL23-like"/>
</dbReference>
<gene>
    <name evidence="6 7" type="primary">rplW</name>
    <name evidence="7" type="ORF">NCTC13294_00210</name>
</gene>
<name>A0A381DY22_9GAMM</name>
<evidence type="ECO:0000313" key="7">
    <source>
        <dbReference type="EMBL" id="SUX18179.1"/>
    </source>
</evidence>
<sequence length="100" mass="11297">MKQERILQIIRGPVVTEKSSSAIADKQIVFRVAYDANKEDIKIAVEQLLDVKVVAVNTVNIKGKSKRFGQRQGYRKSFKKAYISLGRDVDMEALLSEQQA</sequence>
<keyword evidence="2 6" id="KW-0699">rRNA-binding</keyword>
<dbReference type="GO" id="GO:1990904">
    <property type="term" value="C:ribonucleoprotein complex"/>
    <property type="evidence" value="ECO:0007669"/>
    <property type="project" value="UniProtKB-KW"/>
</dbReference>
<dbReference type="GO" id="GO:0006412">
    <property type="term" value="P:translation"/>
    <property type="evidence" value="ECO:0007669"/>
    <property type="project" value="UniProtKB-UniRule"/>
</dbReference>